<feature type="compositionally biased region" description="Polar residues" evidence="1">
    <location>
        <begin position="725"/>
        <end position="734"/>
    </location>
</feature>
<feature type="compositionally biased region" description="Basic and acidic residues" evidence="1">
    <location>
        <begin position="294"/>
        <end position="307"/>
    </location>
</feature>
<feature type="region of interest" description="Disordered" evidence="1">
    <location>
        <begin position="397"/>
        <end position="420"/>
    </location>
</feature>
<sequence length="827" mass="90467">MVLIKEVALDLTNFVLSNVNDAISFKPQLCYQVPSQDYAELRERYIAFTGTSMRKNKSRLYFLPTNITDELQQLNPSIPESAKHVPRDGHVYYKNRLITELDYENVKRVELACAYIAYATVNKAAGIEVDASEMGDDTERSESYNSDLSAPEEPQDGNGAGGAQQTAESKLSPADTTEQVLRRGGVIGFRELGYLVNITPWHFHRVFKVITGLTIREYGQLCSEFAKKNRDIMNACHKRVQELKAQGFSYHCFADPAFLTEGSLCYEPTKNVVLLPQYFIDPNKSKEHKKKQKENKISDGKCTQRVEARKRRSSVMSGRIRAASQSSLNSNNSIQDVLQGDASHPSTPQLSPSDMQNYSVSASPVSAVGDVHGLNSSLLKSSLARSRKGSLVNLAASQPVPGKVGKPRLSVGSSGTKHLRHMSDPSIAIVPKGGTRFQSLDALGYREEAANFPSEKVSSPKVDFKSDIFGRNDPFTAPTTSTNAQNLNPAVDYSNTMDVNPAKSQFYDLNVLQPQNYLNTDDFQMDLNDGIAPNALNSKDNGIYSIGMPHSSKDLESSSQNVPKSNTSPSRAFSIGHFDDISLGSNINENEAINQTYGDFDPKGMSQGNLHGGGSFTNLNDLPSAYSEEDPLVSLFDHDPNSVAEWQRDQHPSYQQEQPPQAMAPLPSDRADRPLSTSYSRNRLNSVVPDMDDLDRMFLSGHSGMTPHTGGELDLRLNGLGERNLTATSQPSTRDNTMGTTATNDTAATTDTSISVGDFDVKNPLASYTNLGFEALSPCMSPTALDAGVAAFDVNDSNDLINKAASIETIMSGDRGTNNQFGYNSNR</sequence>
<feature type="compositionally biased region" description="Low complexity" evidence="1">
    <location>
        <begin position="324"/>
        <end position="333"/>
    </location>
</feature>
<dbReference type="STRING" id="1266660.A0A1G4K4P1"/>
<feature type="region of interest" description="Disordered" evidence="1">
    <location>
        <begin position="132"/>
        <end position="176"/>
    </location>
</feature>
<dbReference type="AlphaFoldDB" id="A0A1G4K4P1"/>
<feature type="region of interest" description="Disordered" evidence="1">
    <location>
        <begin position="646"/>
        <end position="678"/>
    </location>
</feature>
<dbReference type="EMBL" id="LT598461">
    <property type="protein sequence ID" value="SCU98743.1"/>
    <property type="molecule type" value="Genomic_DNA"/>
</dbReference>
<gene>
    <name evidence="2" type="ORF">LADA_0H15082G</name>
</gene>
<keyword evidence="3" id="KW-1185">Reference proteome</keyword>
<accession>A0A1G4K4P1</accession>
<feature type="compositionally biased region" description="Polar residues" evidence="1">
    <location>
        <begin position="344"/>
        <end position="359"/>
    </location>
</feature>
<organism evidence="2 3">
    <name type="scientific">Lachancea dasiensis</name>
    <dbReference type="NCBI Taxonomy" id="1072105"/>
    <lineage>
        <taxon>Eukaryota</taxon>
        <taxon>Fungi</taxon>
        <taxon>Dikarya</taxon>
        <taxon>Ascomycota</taxon>
        <taxon>Saccharomycotina</taxon>
        <taxon>Saccharomycetes</taxon>
        <taxon>Saccharomycetales</taxon>
        <taxon>Saccharomycetaceae</taxon>
        <taxon>Lachancea</taxon>
    </lineage>
</organism>
<feature type="region of interest" description="Disordered" evidence="1">
    <location>
        <begin position="545"/>
        <end position="573"/>
    </location>
</feature>
<proteinExistence type="predicted"/>
<evidence type="ECO:0000313" key="3">
    <source>
        <dbReference type="Proteomes" id="UP000190274"/>
    </source>
</evidence>
<dbReference type="Proteomes" id="UP000190274">
    <property type="component" value="Chromosome H"/>
</dbReference>
<feature type="compositionally biased region" description="Low complexity" evidence="1">
    <location>
        <begin position="735"/>
        <end position="745"/>
    </location>
</feature>
<feature type="compositionally biased region" description="Polar residues" evidence="1">
    <location>
        <begin position="557"/>
        <end position="571"/>
    </location>
</feature>
<name>A0A1G4K4P1_9SACH</name>
<feature type="compositionally biased region" description="Polar residues" evidence="1">
    <location>
        <begin position="163"/>
        <end position="176"/>
    </location>
</feature>
<feature type="region of interest" description="Disordered" evidence="1">
    <location>
        <begin position="724"/>
        <end position="745"/>
    </location>
</feature>
<protein>
    <submittedName>
        <fullName evidence="2">LADA_0H15082g1_1</fullName>
    </submittedName>
</protein>
<reference evidence="2 3" key="1">
    <citation type="submission" date="2016-03" db="EMBL/GenBank/DDBJ databases">
        <authorList>
            <person name="Devillers H."/>
        </authorList>
    </citation>
    <scope>NUCLEOTIDE SEQUENCE [LARGE SCALE GENOMIC DNA]</scope>
    <source>
        <strain evidence="2">CBS 10888</strain>
    </source>
</reference>
<feature type="region of interest" description="Disordered" evidence="1">
    <location>
        <begin position="595"/>
        <end position="616"/>
    </location>
</feature>
<dbReference type="OrthoDB" id="2447880at2759"/>
<feature type="region of interest" description="Disordered" evidence="1">
    <location>
        <begin position="284"/>
        <end position="359"/>
    </location>
</feature>
<evidence type="ECO:0000256" key="1">
    <source>
        <dbReference type="SAM" id="MobiDB-lite"/>
    </source>
</evidence>
<evidence type="ECO:0000313" key="2">
    <source>
        <dbReference type="EMBL" id="SCU98743.1"/>
    </source>
</evidence>